<dbReference type="Proteomes" id="UP000037712">
    <property type="component" value="Unassembled WGS sequence"/>
</dbReference>
<dbReference type="AlphaFoldDB" id="A0A0N0S0X1"/>
<organism evidence="1 2">
    <name type="scientific">Rhodococcus rhodochrous KG-21</name>
    <dbReference type="NCBI Taxonomy" id="1441923"/>
    <lineage>
        <taxon>Bacteria</taxon>
        <taxon>Bacillati</taxon>
        <taxon>Actinomycetota</taxon>
        <taxon>Actinomycetes</taxon>
        <taxon>Mycobacteriales</taxon>
        <taxon>Nocardiaceae</taxon>
        <taxon>Rhodococcus</taxon>
    </lineage>
</organism>
<name>A0A0N0S0X1_RHORH</name>
<proteinExistence type="predicted"/>
<reference evidence="1 2" key="1">
    <citation type="journal article" date="2015" name="Genome Announc.">
        <title>Draft Genome Sequence of Rhodococcus rhodochrous Strain KG-21, a Soil Isolate from Oil Fields of Krishna-Godavari Basin, India.</title>
        <authorList>
            <person name="Dawar C."/>
            <person name="Aggarwal R.K."/>
        </authorList>
    </citation>
    <scope>NUCLEOTIDE SEQUENCE [LARGE SCALE GENOMIC DNA]</scope>
    <source>
        <strain evidence="1 2">KG-21</strain>
    </source>
</reference>
<comment type="caution">
    <text evidence="1">The sequence shown here is derived from an EMBL/GenBank/DDBJ whole genome shotgun (WGS) entry which is preliminary data.</text>
</comment>
<evidence type="ECO:0000313" key="2">
    <source>
        <dbReference type="Proteomes" id="UP000037712"/>
    </source>
</evidence>
<accession>A0A0N0S0X1</accession>
<dbReference type="RefSeq" id="WP_054372415.1">
    <property type="nucleotide sequence ID" value="NZ_AZYO01000018.1"/>
</dbReference>
<sequence>MAEVTVGEYLASVRMIGVDDGVGLENVVNSFQVTPTEGLYELKAGGPGPQGPPGPDAWPWEWRGDVTDMAALDAIRPTLGTGNRGWAYRVMSTNSVMYWDGETFYPFLEAFGAMGPRGFPNELTIGTVTTLAEGEDAYANITGDPPNQVLHLGIPRGGPGEVGPPGQPGPVMNSADVDNSIPLAHNYVLAYKASTGKLTPTPWPGTAGPWGLGEANFSTGSNVSAASTTIATLTIPGQPAAWRPRVEGGLSMQSHVSSIGAGRADCEVRVGSSTGQIVAIAPGFPTANWFRAQFYPYFGATMSPTSTTGVIPANTTVTLFFVINRNLGSSNYSWTNSAASAIVYAEPVVIP</sequence>
<dbReference type="PATRIC" id="fig|1441923.3.peg.2092"/>
<reference evidence="2" key="2">
    <citation type="submission" date="2015-01" db="EMBL/GenBank/DDBJ databases">
        <title>Draft genome sequence of potential hydrocarbon metabolising strain of Rhodococcus rhodochrous.</title>
        <authorList>
            <person name="Aggarwal R.K."/>
            <person name="Dawar C."/>
        </authorList>
    </citation>
    <scope>NUCLEOTIDE SEQUENCE [LARGE SCALE GENOMIC DNA]</scope>
    <source>
        <strain evidence="2">KG-21</strain>
    </source>
</reference>
<protein>
    <recommendedName>
        <fullName evidence="3">Minor tail protein</fullName>
    </recommendedName>
</protein>
<gene>
    <name evidence="1" type="ORF">Z051_09440</name>
</gene>
<dbReference type="EMBL" id="AZYO01000018">
    <property type="protein sequence ID" value="KOS56427.1"/>
    <property type="molecule type" value="Genomic_DNA"/>
</dbReference>
<evidence type="ECO:0008006" key="3">
    <source>
        <dbReference type="Google" id="ProtNLM"/>
    </source>
</evidence>
<evidence type="ECO:0000313" key="1">
    <source>
        <dbReference type="EMBL" id="KOS56427.1"/>
    </source>
</evidence>